<feature type="coiled-coil region" evidence="1">
    <location>
        <begin position="3902"/>
        <end position="3951"/>
    </location>
</feature>
<dbReference type="EMBL" id="KI546063">
    <property type="protein sequence ID" value="EST46788.1"/>
    <property type="molecule type" value="Genomic_DNA"/>
</dbReference>
<evidence type="ECO:0000313" key="5">
    <source>
        <dbReference type="Proteomes" id="UP000018208"/>
    </source>
</evidence>
<reference evidence="4" key="2">
    <citation type="submission" date="2020-12" db="EMBL/GenBank/DDBJ databases">
        <title>New Spironucleus salmonicida genome in near-complete chromosomes.</title>
        <authorList>
            <person name="Xu F."/>
            <person name="Kurt Z."/>
            <person name="Jimenez-Gonzalez A."/>
            <person name="Astvaldsson A."/>
            <person name="Andersson J.O."/>
            <person name="Svard S.G."/>
        </authorList>
    </citation>
    <scope>NUCLEOTIDE SEQUENCE</scope>
    <source>
        <strain evidence="4">ATCC 50377</strain>
    </source>
</reference>
<evidence type="ECO:0000313" key="4">
    <source>
        <dbReference type="EMBL" id="KAH0570332.1"/>
    </source>
</evidence>
<accession>V6LRA9</accession>
<protein>
    <submittedName>
        <fullName evidence="3">Uncharacterized protein</fullName>
    </submittedName>
</protein>
<feature type="compositionally biased region" description="Polar residues" evidence="2">
    <location>
        <begin position="21"/>
        <end position="42"/>
    </location>
</feature>
<dbReference type="VEuPathDB" id="GiardiaDB:SS50377_28307"/>
<proteinExistence type="predicted"/>
<dbReference type="EMBL" id="AUWU02000008">
    <property type="protein sequence ID" value="KAH0570332.1"/>
    <property type="molecule type" value="Genomic_DNA"/>
</dbReference>
<sequence length="5021" mass="584258">MKINVPKQLENLPAAKELLSKRQSSRTTTPKPLQSSTKQSYTIPQIQDIPDAPKPPKMVQETFQSGDKLSSKAFDVGIAIKLIPVELAPYKKGENFVAVVNMVDQVLDTITDQRTDINSGSGFTQYWTDISDRKNLKWVPCDVLKKIDDDKFLVFISENNFNKVVSTSNIIFQDVVLLVDDENNVDEFGQYKTQTSLINIQQFISQYCQSNASQEYLIKIFNQQLQNTKLKAKFEQAIQDFGNLAIDITRQQFQQTDDFTEYAVVTLRQNRLHDMTIPANYSENQRAILVRNQADLRSKNAYHVPLNLANSLQQNLSAAVILCNQVIQGINFQQLNQNSIIFNFQDICDQVCSEFVQHAQLTDAQMQIMQKAYNDEQHQLHWCADFLVLFLWSSHKIFQVKKISQYCFGIDEPGADNLHIYDEHKKQFRKAQVKIEKHINNLFSKQFVTLQHYIATIFDQHKNDIMARATHFIDILWTGTLPEISVRVSESFIQHFSYKGIEQFFLRAKVRNNDYSILSFKDTFSEKLINTHKVIYQILSPHIVDQIISDFANSVLENLNFRLHNYQSSHGRSPSLEMRDKFAEESYQSTHSKYVQIFKIMEIQFFRIFINELYENALPEWFYFLLALIHGGNKKKSTSQIQPINLQSKSELTKILHLTPNEQSFMSSIQKDIDSLNKYSDFKIPINKEIASKTLECLSKWEFKALPEMTDNFVSGIKICPDPLSIAQNLESCISQLSMFYSSSPKFSDILIYNCKSGIVQNQLTLNERELFLDKQNLSYKAYLEVAYNNIPLQGGSQGNPFNLGFIKPDGKAANSHSKQKFITIVGNKVELNEQADEEFEFDIKIETKLAEAIYYEPSILLQKLVKLSKVSAEKVTKYFEIFVRYFTLHIQKSQIHIQFLNKKVDLMPEIVQKHSDYEYQVESISQNQKMVKITGTQEEQIKLKLKPFSDFLRNKGLVDLVIEEFQSGQAPPETCQMLINQQINKLLETMKIVYDNTFMILSLPNICYYSSFKISLTSLLQSLQIQDKILFDLYSNRLSDYFVLVLEICNNCLDKVNEKLNQTSFTSTQEIGEIYEICKLFTYNKDKWLELYGQMNDILEVYEEIPIGNISNTYYNIMHTQLIASQKKFKQVFTSQSLVTNRVSLAYQQCFTFLQNVQNWFDLLIIDVFGRTKEYFSICYTDWIQCSNQQQVFKQKYPLLTQSIIYPKPLKLDEFQLIDTKRLIKEIEQTSMLPIFKSNHIKIHIFERTILFKEENLNDAFQEAEEIINYSIQTLMLLNNLKLQLLGNTDIQFFDTIDKILFVTQAKKDSYIQQLKNKGDIVTLNKETLEVILSNNVNQTNSTQLSRLCSLQPVFQLASRLVFTCNNIQNSFSQWLDQALSMVNLEEIKRQLIEAIKVSTLVIVNFTQNIKIVTVALNLLQFLQDQHNIFYLIFLTKTAIYENNVSTIQHSSKEIVQRHKIDELLKIDSKDFSVSATLINIIIQSLNLKISDDVRTSDMLDVLKPYDDFIYLNTCHSLFKIRSDKLIAYQQTQINKIIAEGNLDSILETQFILPSMQSNETPKLKRDLNDFLILGPNNMKVKENYTVVYYKDYYNNQFFNQKIISTVRSNIIGCELENELLAFLNIQKTTIIESLFQNQITTYQAQQLINSSDSLNQMVSLHWQIYTYGGWVQLLNEVALELNQEGQPVNIQLNPLSQEQQEGFSQAIKQLRGLLTGCYTTASNAVQLSQRKFVRDKLWETVYQVYDIFRGQTKIQNAFYRIRKFYPKDLQITYLLDLMWYDSHSTPLLEKSKYAGKAAIVTQLTDDVNLTLCTLLTQLGFPDSMFNILYFLAKTEGGTPYGCYYIDGIIQSNATYFKFAYPLIYRSLRDIYINLTTPVLQKVVLATLETHMLYWQQKINSTYDFNIQQILISYPSNISFHICSQVIMHIFKNILSFNYKKDNQIQFLQHALQQFKVLYEQECNPEEKVYEFDINIALRQAQLSMLTSFENYLFFDLSSTLQSYPVGQQFQRQQNLNQQKKSNIVKQDTVQQEGLFDMLNDLDSDESQSDSELDDDLFGDSEAQSQDNKQRDFLHDGFNAEDFIILAMLRASQGIGPEQTQSIIYFISLLDSFLSSFQANSVWLDFVIPYCNKPLDQLVFALRKQINETKNSVYQNQKVEVVMKYQPKIDIFVNGGYIQQSHGFIKVASLYSPQILRITQMILQKYISKILEQMNIQTQVACITPVTDKYYYHLTYCLFIDIISNFLQRKVEHVHIISSYALDVISSLAATGVIILITGLELASLDILSKLQSIKVQAEKSGANFVYILPELVQTSTDQCVMTIQCKNTLQFSGLDVNGDNIFRFQELYFQQCEYELLYKKLSITNSLFIPQQIARFLFSSSQPIEQAVLQFCYIVAQQNKFQTSKLNQIVSTMKETMGSYLQSDFFDADINKKISSCDQFLYRFFDIQPEILFQNVENEIIVKEDLIVSKIPQQLSSFVYISQYLRQKTCLNSQGWKYVADIILLLFSARIDQIGLYFQQYNSIAVQQLLDCIFEISSNQIGIPVQVINGSQDFSFSSDNILQILPGMFYVIIYQNGSQDDFFEYKSMIQEFLVTPKPFDAIVLVISDCIDLLQLYCQYYQVVVENIISLRYLFNDFTSTMKFQQILSDDISVLDKKSLTQTEFDQIFTKFNISRQLRHIQQQSTKFIVVLFQELFDFCSQMFQITEIFAIRQVMANATILFQQYGFLDLRESLTAKSYLFQNYYYEISDEFLTQIVYSSGSNIGVAFGNITVFMFSIIFAGFQCYFVNVKDQDLSNEQIVQQMDSNYQLAYQCIQLYRMCPQMYVTVLNNALINFQIEYSDYINTISSSLPLPAQQKAQNSINFSNIYMVYLPLYQGMLNTSYQELHIFRGQLQLFSLGKLADTLLNQPKLIQSMLPFNNILNTTTEEKSDIFLTGANVNESRIQYFMRTFGEQFEYSNPQYRMVLFQSFSAIKLSIPQVLQSNKSSSNCEKILKGCIMQLNASLRSFSNMQNVNQNRHLLEYRYQSFVIADQMEISYFIQQIREFLTLLGNNAVMLFFTIIKFYVSMEIFESAWFQTLLTYQIQIPDQTGTIKHYRLLNCSFIIMFQQPQKLAKFNKKYKYPLFQCDFEKPQHKTDLNASQFHLNAHKFLFIKFGLDEDLLVDNINYLFTQQQQSTNEIQKVNQFYSTYQGSLKEELALFWDISAMINLIDVSQFKTLALKQLSHSFNVGLYQTYYNRVLFGCIRDAARGEYKESLQENYDKYKNDPNSLFEFNDGIIEEAQGYGCLLSLASSPVLEITIPTHFVKFQTLFSYQQIVQYISVITNSITDLPVEQDKIISKNMLIDVGDVSGIYQSYQQNYINSSILQLNTREKILSCIRTALNTTLHLQRGVVIPLSSKNKLENKKSYQSGLAAGLEQFKMQFTDDQMMFQQPVTQIQSQYGLFGQTAIDYVPTMSQQQFQITQPPQIQNFDAFRPALKKENYNYVILTFPLSILLSTNMLSVVLNLITPGNQGQQIFTSSEFQDMYQEAIVFSKLENLNFATVQLLMSQKLMIYIIQDVSYDLKNLPPFINYVNLQSYTNDIKIEQDNFIQLLEQNSNKDLIDTVKQRLLPDFISQSDELRHHQLALNLYSNLQQHNEQNFSVLFQLSQSIKQNLINKENSKHKILSDFQAKLIGVISVCKQAEKSLAQYQESQSNEKIVLDQLKQTQITLLKINNDLQSEFKAVLSSISLKQSELVQLQQQLDKQRKNQISMLSYTIIEMEQTSKSEIIDLYNSNITNNVMIFVFLVIWNIIFDKNTLFVSDLKYPTEQESAQQWKEIQQQMFVDIAIPHGIINFDYKQLTDTKIELIRKVCSMQELESELLSFTQTRLQRRLVNYVLALNIYFSNMIDPQQEIVITQLQQTIIELESKRTYLKEQEQFSIKAKILENQRQIDQFNQKYDQISDQVKIQSNSVNIASKIYSFFLQQQNDIVYDIQQVQMGINLIDFTSIGLAAYILYGGDMLKEILNILCPVIQNTCKFCQYNKDELCNSCYNCHCLCVCLNDLDDNGTVIKLNKQAPSYQTSEMIASRDKLYQLMNSLNQQTLLKKQTYDKLLAMGQVQLLELQQQIILRQAFPYKISIVSHIFYKQIISIIEQIPHLNNQYIVEFNDNYHQAMQIVENLVFSKEQAPYIVFNVTKSSPALIDIFIGLVQYNYAIKTGYTQIVNIGKERRKVNPQMTTINLYVIFQKLDDNYPLQYGFYNLFNYPQIYLSNQNLKFANELFTMDIQDNYYQQSMAVLKEQLSFIIWKYIHYQDITQYLSNVYDTKHQESQYYILIQNIVINCKNIGFDAPTTQFQNLQQHISNLEQSIQQKRTLTSQYQEFQAKFTKKIQQKDSWLNIYYKAFFSIQNMLVKLTPRFPMLIKSLNIDQIFKMSSDSLQYNTSILYQQILKNVIFIISNVLSLSDIEMVVFMIVVVIEKTFQRLPQEGYSLLLELIQCKFNKTQANIQEVFSKYPHAFIEEITTWMLSYKNDFDFAMKQQNIIEYVLSSQKTSIPQFIKDGTPVSGIYLFCLALIYSKQSLHDDIQIFLKLIFNYPYLFSDCQNMNAKQEIDFIQKQISRGPLIFQTLSFSRALQELLYLGKLHSYQFDHLYSLQNYSSVFVKPTIIRLYSFQFQEFSFQQALKYNTFQNVIFIIEVHPNLVNSQVLNVVYNMSYTLADFDSIHNYAAFKQQKIFFTFSNFITNNAQISQPLPSHPLFQQTQNNLYELYQILYISGFILAQEISSLNLHFAPIFEIIQALIARFQFLISINSVELEQVNDSVAQLLQFLAQQLPDSLNLIEISNSFNPISFIQQFSAIRLPLQAAMQFSYFRPFSDGIFTLVTAFLRNSSKFHAGKIQDSLKNFNNQKVTTTRISEFNTLMMMERIQKMDLFGNLQVVSQYTVECLQNKTFKGINIQQDVDFSVDSLFGEGVFLIASFQSFEGGKRAICGQQLVYVKITMEIPFEFSHTCYLSCFGVIFDCRSNEVMNNIIVCLE</sequence>
<reference evidence="3 4" key="1">
    <citation type="journal article" date="2014" name="PLoS Genet.">
        <title>The Genome of Spironucleus salmonicida Highlights a Fish Pathogen Adapted to Fluctuating Environments.</title>
        <authorList>
            <person name="Xu F."/>
            <person name="Jerlstrom-Hultqvist J."/>
            <person name="Einarsson E."/>
            <person name="Astvaldsson A."/>
            <person name="Svard S.G."/>
            <person name="Andersson J.O."/>
        </authorList>
    </citation>
    <scope>NUCLEOTIDE SEQUENCE</scope>
    <source>
        <strain evidence="4">ATCC 50377</strain>
    </source>
</reference>
<feature type="region of interest" description="Disordered" evidence="2">
    <location>
        <begin position="1"/>
        <end position="42"/>
    </location>
</feature>
<dbReference type="Proteomes" id="UP000018208">
    <property type="component" value="Unassembled WGS sequence"/>
</dbReference>
<gene>
    <name evidence="3" type="ORF">SS50377_13188</name>
    <name evidence="4" type="ORF">SS50377_28307</name>
</gene>
<evidence type="ECO:0000313" key="3">
    <source>
        <dbReference type="EMBL" id="EST46788.1"/>
    </source>
</evidence>
<keyword evidence="5" id="KW-1185">Reference proteome</keyword>
<feature type="region of interest" description="Disordered" evidence="2">
    <location>
        <begin position="2045"/>
        <end position="2072"/>
    </location>
</feature>
<evidence type="ECO:0000256" key="2">
    <source>
        <dbReference type="SAM" id="MobiDB-lite"/>
    </source>
</evidence>
<organism evidence="3">
    <name type="scientific">Spironucleus salmonicida</name>
    <dbReference type="NCBI Taxonomy" id="348837"/>
    <lineage>
        <taxon>Eukaryota</taxon>
        <taxon>Metamonada</taxon>
        <taxon>Diplomonadida</taxon>
        <taxon>Hexamitidae</taxon>
        <taxon>Hexamitinae</taxon>
        <taxon>Spironucleus</taxon>
    </lineage>
</organism>
<evidence type="ECO:0000256" key="1">
    <source>
        <dbReference type="SAM" id="Coils"/>
    </source>
</evidence>
<keyword evidence="1" id="KW-0175">Coiled coil</keyword>
<feature type="compositionally biased region" description="Acidic residues" evidence="2">
    <location>
        <begin position="2045"/>
        <end position="2060"/>
    </location>
</feature>
<feature type="coiled-coil region" evidence="1">
    <location>
        <begin position="4341"/>
        <end position="4371"/>
    </location>
</feature>
<name>V6LRA9_9EUKA</name>